<keyword evidence="1" id="KW-0732">Signal</keyword>
<dbReference type="Gene3D" id="1.25.40.10">
    <property type="entry name" value="Tetratricopeptide repeat domain"/>
    <property type="match status" value="1"/>
</dbReference>
<organism evidence="2 3">
    <name type="scientific">Rhodocytophaga rosea</name>
    <dbReference type="NCBI Taxonomy" id="2704465"/>
    <lineage>
        <taxon>Bacteria</taxon>
        <taxon>Pseudomonadati</taxon>
        <taxon>Bacteroidota</taxon>
        <taxon>Cytophagia</taxon>
        <taxon>Cytophagales</taxon>
        <taxon>Rhodocytophagaceae</taxon>
        <taxon>Rhodocytophaga</taxon>
    </lineage>
</organism>
<protein>
    <recommendedName>
        <fullName evidence="4">Outer membrane lipoprotein BamD-like domain-containing protein</fullName>
    </recommendedName>
</protein>
<gene>
    <name evidence="2" type="ORF">GXP67_10520</name>
</gene>
<dbReference type="PANTHER" id="PTHR37841:SF1">
    <property type="entry name" value="DUF3298 DOMAIN-CONTAINING PROTEIN"/>
    <property type="match status" value="1"/>
</dbReference>
<dbReference type="PANTHER" id="PTHR37841">
    <property type="entry name" value="GLR2918 PROTEIN"/>
    <property type="match status" value="1"/>
</dbReference>
<evidence type="ECO:0000256" key="1">
    <source>
        <dbReference type="SAM" id="SignalP"/>
    </source>
</evidence>
<dbReference type="AlphaFoldDB" id="A0A6C0GGK7"/>
<evidence type="ECO:0000313" key="2">
    <source>
        <dbReference type="EMBL" id="QHT67049.1"/>
    </source>
</evidence>
<feature type="signal peptide" evidence="1">
    <location>
        <begin position="1"/>
        <end position="21"/>
    </location>
</feature>
<accession>A0A6C0GGK7</accession>
<dbReference type="Pfam" id="PF14903">
    <property type="entry name" value="WG_beta_rep"/>
    <property type="match status" value="2"/>
</dbReference>
<dbReference type="RefSeq" id="WP_162443093.1">
    <property type="nucleotide sequence ID" value="NZ_CP048222.1"/>
</dbReference>
<sequence length="484" mass="55910">MKSKICLWLLLLYLIPDGVKADRVTKAYKKLRRNEFEKSRALVYKALEKNPQNAGAIYVFSQYFLNSNNPAAHLDSAYTYALAAISYYPQTSKKSRKYWNKSGINDSTLLANKVLIDSLAFGLASDSNLVSTYQYFIDHYPTASQYTEAIKRRNAIAFAAAQQKNTYQSYKNFIDTYPDAAQAKEARELYNVMLFDSQTAAGTIESYENFLELYPQSPFKLLAEQRIFEIYNAPHTIKSYHDFIKKYPSSSFVKQAWSWIFFLHKQDHPAENFLKTYPDFYDSRYIQKLIAAEKLTYYPVYEEEKYGFIDVNGVLQIPIRYDSVASQYFCEGVKEGFILVYHHNKVSAIDKTGKQIIDESYEAIEQLEEGLLTVEKEGKQGLYLESGFRLLPPQYEEIEMLDGNFLLLTQNGKKGLATTNGRKLTALDFDDISSPEEKLLLFEKNGKYSLLLHQQLLDTQVLHPKDTSAFTYPYTKVERVKKVF</sequence>
<reference evidence="2 3" key="1">
    <citation type="submission" date="2020-01" db="EMBL/GenBank/DDBJ databases">
        <authorList>
            <person name="Kim M.K."/>
        </authorList>
    </citation>
    <scope>NUCLEOTIDE SEQUENCE [LARGE SCALE GENOMIC DNA]</scope>
    <source>
        <strain evidence="2 3">172606-1</strain>
    </source>
</reference>
<evidence type="ECO:0000313" key="3">
    <source>
        <dbReference type="Proteomes" id="UP000480178"/>
    </source>
</evidence>
<proteinExistence type="predicted"/>
<dbReference type="InterPro" id="IPR032774">
    <property type="entry name" value="WG_beta_rep"/>
</dbReference>
<evidence type="ECO:0008006" key="4">
    <source>
        <dbReference type="Google" id="ProtNLM"/>
    </source>
</evidence>
<feature type="chain" id="PRO_5025645074" description="Outer membrane lipoprotein BamD-like domain-containing protein" evidence="1">
    <location>
        <begin position="22"/>
        <end position="484"/>
    </location>
</feature>
<dbReference type="Proteomes" id="UP000480178">
    <property type="component" value="Chromosome"/>
</dbReference>
<dbReference type="KEGG" id="rhoz:GXP67_10520"/>
<keyword evidence="3" id="KW-1185">Reference proteome</keyword>
<name>A0A6C0GGK7_9BACT</name>
<dbReference type="EMBL" id="CP048222">
    <property type="protein sequence ID" value="QHT67049.1"/>
    <property type="molecule type" value="Genomic_DNA"/>
</dbReference>
<dbReference type="InterPro" id="IPR011990">
    <property type="entry name" value="TPR-like_helical_dom_sf"/>
</dbReference>